<keyword evidence="4" id="KW-0805">Transcription regulation</keyword>
<reference evidence="12" key="1">
    <citation type="submission" date="2022-11" db="UniProtKB">
        <authorList>
            <consortium name="WormBaseParasite"/>
        </authorList>
    </citation>
    <scope>IDENTIFICATION</scope>
</reference>
<comment type="subcellular location">
    <subcellularLocation>
        <location evidence="1">Nucleus</location>
    </subcellularLocation>
</comment>
<keyword evidence="3" id="KW-0677">Repeat</keyword>
<dbReference type="CDD" id="cd19609">
    <property type="entry name" value="NTD_TDP-43"/>
    <property type="match status" value="1"/>
</dbReference>
<dbReference type="InterPro" id="IPR000504">
    <property type="entry name" value="RRM_dom"/>
</dbReference>
<organism evidence="11 12">
    <name type="scientific">Ditylenchus dipsaci</name>
    <dbReference type="NCBI Taxonomy" id="166011"/>
    <lineage>
        <taxon>Eukaryota</taxon>
        <taxon>Metazoa</taxon>
        <taxon>Ecdysozoa</taxon>
        <taxon>Nematoda</taxon>
        <taxon>Chromadorea</taxon>
        <taxon>Rhabditida</taxon>
        <taxon>Tylenchina</taxon>
        <taxon>Tylenchomorpha</taxon>
        <taxon>Sphaerularioidea</taxon>
        <taxon>Anguinidae</taxon>
        <taxon>Anguininae</taxon>
        <taxon>Ditylenchus</taxon>
    </lineage>
</organism>
<feature type="domain" description="RRM" evidence="10">
    <location>
        <begin position="190"/>
        <end position="268"/>
    </location>
</feature>
<dbReference type="GO" id="GO:0006397">
    <property type="term" value="P:mRNA processing"/>
    <property type="evidence" value="ECO:0007669"/>
    <property type="project" value="UniProtKB-KW"/>
</dbReference>
<dbReference type="GO" id="GO:0005654">
    <property type="term" value="C:nucleoplasm"/>
    <property type="evidence" value="ECO:0007669"/>
    <property type="project" value="TreeGrafter"/>
</dbReference>
<protein>
    <submittedName>
        <fullName evidence="12">RRM domain-containing protein</fullName>
    </submittedName>
</protein>
<dbReference type="InterPro" id="IPR035979">
    <property type="entry name" value="RBD_domain_sf"/>
</dbReference>
<evidence type="ECO:0000256" key="4">
    <source>
        <dbReference type="ARBA" id="ARBA00023015"/>
    </source>
</evidence>
<proteinExistence type="predicted"/>
<dbReference type="InterPro" id="IPR012677">
    <property type="entry name" value="Nucleotide-bd_a/b_plait_sf"/>
</dbReference>
<dbReference type="Proteomes" id="UP000887574">
    <property type="component" value="Unplaced"/>
</dbReference>
<keyword evidence="2" id="KW-0507">mRNA processing</keyword>
<dbReference type="Pfam" id="PF18694">
    <property type="entry name" value="TDP-43_N"/>
    <property type="match status" value="1"/>
</dbReference>
<evidence type="ECO:0000256" key="7">
    <source>
        <dbReference type="ARBA" id="ARBA00023242"/>
    </source>
</evidence>
<name>A0A915E9C3_9BILA</name>
<keyword evidence="7" id="KW-0539">Nucleus</keyword>
<dbReference type="PANTHER" id="PTHR48033:SF9">
    <property type="entry name" value="TAR DNA-BINDING PROTEIN 43"/>
    <property type="match status" value="1"/>
</dbReference>
<keyword evidence="11" id="KW-1185">Reference proteome</keyword>
<evidence type="ECO:0000256" key="9">
    <source>
        <dbReference type="SAM" id="MobiDB-lite"/>
    </source>
</evidence>
<keyword evidence="6" id="KW-0508">mRNA splicing</keyword>
<dbReference type="GO" id="GO:0000785">
    <property type="term" value="C:chromatin"/>
    <property type="evidence" value="ECO:0007669"/>
    <property type="project" value="TreeGrafter"/>
</dbReference>
<dbReference type="AlphaFoldDB" id="A0A915E9C3"/>
<dbReference type="GO" id="GO:0003723">
    <property type="term" value="F:RNA binding"/>
    <property type="evidence" value="ECO:0007669"/>
    <property type="project" value="UniProtKB-UniRule"/>
</dbReference>
<evidence type="ECO:0000256" key="3">
    <source>
        <dbReference type="ARBA" id="ARBA00022737"/>
    </source>
</evidence>
<feature type="region of interest" description="Disordered" evidence="9">
    <location>
        <begin position="407"/>
        <end position="428"/>
    </location>
</feature>
<feature type="domain" description="RRM" evidence="10">
    <location>
        <begin position="278"/>
        <end position="357"/>
    </location>
</feature>
<evidence type="ECO:0000256" key="1">
    <source>
        <dbReference type="ARBA" id="ARBA00004123"/>
    </source>
</evidence>
<evidence type="ECO:0000256" key="8">
    <source>
        <dbReference type="PROSITE-ProRule" id="PRU00176"/>
    </source>
</evidence>
<sequence>MSSGNVIEVESQSAATQPLKISEEEPIYVVVQDPHEGGEPVELPTNPTDNSLALNTLEHTFPGAHGLKFKNPVTGASRALMLDPSGTSFLPPPGGWEGKVFTVILRAKQASVFKEQIVEEPTASIEKLVVPKGDLVEMDEEEDGNQNSDDTTKEKSGGSGEAKPKPAKGGGGKAKKKGKQLVNESKAICSDLIVLGLPYKLTEEDMKTHFEQFGGVTLCQIKSTSSGKSRGFGFVKMADYDSQIKVLSQVPHVISDRNCQVRLPLTRDSREPNAYHNPKLFINKILEKTTKDELKKFFEAHAHRIDSKATVLDVFIPKPFRGFAFVTLSNPMVAKELIRQADFLMNEQPVVVTAAVPKGSGSGNAFNQASAGYENNNYDLQPQQQMVNRSVFNTMVVEQVRGAARYSPYPAPYGNSRGGNSPARPHASSRYVDGYAQQQQHGQMIGGGRMNGPTGLPEELAPALNRMNPDVANAAMKAFWMVAQNSSASVAPQQAIQTSSMDSNAVRSVLGNPYGPNDSTRMQYAQNNFNGYARAGNSNNMVGQTKPWL</sequence>
<keyword evidence="5" id="KW-0804">Transcription</keyword>
<dbReference type="Gene3D" id="3.30.70.330">
    <property type="match status" value="2"/>
</dbReference>
<accession>A0A915E9C3</accession>
<evidence type="ECO:0000259" key="10">
    <source>
        <dbReference type="PROSITE" id="PS50102"/>
    </source>
</evidence>
<evidence type="ECO:0000256" key="5">
    <source>
        <dbReference type="ARBA" id="ARBA00023163"/>
    </source>
</evidence>
<dbReference type="SUPFAM" id="SSF54928">
    <property type="entry name" value="RNA-binding domain, RBD"/>
    <property type="match status" value="2"/>
</dbReference>
<evidence type="ECO:0000256" key="2">
    <source>
        <dbReference type="ARBA" id="ARBA00022664"/>
    </source>
</evidence>
<feature type="region of interest" description="Disordered" evidence="9">
    <location>
        <begin position="129"/>
        <end position="178"/>
    </location>
</feature>
<keyword evidence="8" id="KW-0694">RNA-binding</keyword>
<evidence type="ECO:0000313" key="12">
    <source>
        <dbReference type="WBParaSite" id="jg2929"/>
    </source>
</evidence>
<dbReference type="SMART" id="SM00360">
    <property type="entry name" value="RRM"/>
    <property type="match status" value="2"/>
</dbReference>
<dbReference type="InterPro" id="IPR041105">
    <property type="entry name" value="TDP-43_N"/>
</dbReference>
<dbReference type="PROSITE" id="PS50102">
    <property type="entry name" value="RRM"/>
    <property type="match status" value="2"/>
</dbReference>
<dbReference type="Pfam" id="PF00076">
    <property type="entry name" value="RRM_1"/>
    <property type="match status" value="1"/>
</dbReference>
<dbReference type="WBParaSite" id="jg2929">
    <property type="protein sequence ID" value="jg2929"/>
    <property type="gene ID" value="jg2929"/>
</dbReference>
<dbReference type="GO" id="GO:0008380">
    <property type="term" value="P:RNA splicing"/>
    <property type="evidence" value="ECO:0007669"/>
    <property type="project" value="UniProtKB-KW"/>
</dbReference>
<evidence type="ECO:0000256" key="6">
    <source>
        <dbReference type="ARBA" id="ARBA00023187"/>
    </source>
</evidence>
<dbReference type="PANTHER" id="PTHR48033">
    <property type="entry name" value="RNA-BINDING (RRM/RBD/RNP MOTIFS) FAMILY PROTEIN"/>
    <property type="match status" value="1"/>
</dbReference>
<evidence type="ECO:0000313" key="11">
    <source>
        <dbReference type="Proteomes" id="UP000887574"/>
    </source>
</evidence>
<dbReference type="GO" id="GO:0010468">
    <property type="term" value="P:regulation of gene expression"/>
    <property type="evidence" value="ECO:0007669"/>
    <property type="project" value="TreeGrafter"/>
</dbReference>